<dbReference type="Proteomes" id="UP000095287">
    <property type="component" value="Unplaced"/>
</dbReference>
<evidence type="ECO:0000313" key="1">
    <source>
        <dbReference type="Proteomes" id="UP000095287"/>
    </source>
</evidence>
<keyword evidence="1" id="KW-1185">Reference proteome</keyword>
<sequence length="153" mass="16913">MPPPAYSFPLRQRFTALTCTAGTIEASVWTLCLRITLPSLFFTFSSHQEPFAALNVIPPLANGKSKALDYNIPYTHERPGARSQLIGFLFSATRKTKATRDQEEIVGVLLLSGYEAYAMVLEAYASCMTIKSKERTIEPRCFPTRASITPSGS</sequence>
<proteinExistence type="predicted"/>
<name>A0A1I7Y731_9BILA</name>
<organism evidence="1 2">
    <name type="scientific">Steinernema glaseri</name>
    <dbReference type="NCBI Taxonomy" id="37863"/>
    <lineage>
        <taxon>Eukaryota</taxon>
        <taxon>Metazoa</taxon>
        <taxon>Ecdysozoa</taxon>
        <taxon>Nematoda</taxon>
        <taxon>Chromadorea</taxon>
        <taxon>Rhabditida</taxon>
        <taxon>Tylenchina</taxon>
        <taxon>Panagrolaimomorpha</taxon>
        <taxon>Strongyloidoidea</taxon>
        <taxon>Steinernematidae</taxon>
        <taxon>Steinernema</taxon>
    </lineage>
</organism>
<protein>
    <submittedName>
        <fullName evidence="2">Uncharacterized protein</fullName>
    </submittedName>
</protein>
<evidence type="ECO:0000313" key="2">
    <source>
        <dbReference type="WBParaSite" id="L893_g13405.t1"/>
    </source>
</evidence>
<dbReference type="AlphaFoldDB" id="A0A1I7Y731"/>
<accession>A0A1I7Y731</accession>
<dbReference type="WBParaSite" id="L893_g13405.t1">
    <property type="protein sequence ID" value="L893_g13405.t1"/>
    <property type="gene ID" value="L893_g13405"/>
</dbReference>
<reference evidence="2" key="1">
    <citation type="submission" date="2016-11" db="UniProtKB">
        <authorList>
            <consortium name="WormBaseParasite"/>
        </authorList>
    </citation>
    <scope>IDENTIFICATION</scope>
</reference>